<keyword evidence="5" id="KW-0547">Nucleotide-binding</keyword>
<dbReference type="CDD" id="cd03262">
    <property type="entry name" value="ABC_HisP_GlnQ"/>
    <property type="match status" value="1"/>
</dbReference>
<dbReference type="GO" id="GO:0005886">
    <property type="term" value="C:plasma membrane"/>
    <property type="evidence" value="ECO:0007669"/>
    <property type="project" value="UniProtKB-SubCell"/>
</dbReference>
<dbReference type="SUPFAM" id="SSF52540">
    <property type="entry name" value="P-loop containing nucleoside triphosphate hydrolases"/>
    <property type="match status" value="1"/>
</dbReference>
<dbReference type="InterPro" id="IPR017871">
    <property type="entry name" value="ABC_transporter-like_CS"/>
</dbReference>
<evidence type="ECO:0000259" key="9">
    <source>
        <dbReference type="PROSITE" id="PS50893"/>
    </source>
</evidence>
<dbReference type="InterPro" id="IPR030679">
    <property type="entry name" value="ABC_ATPase_HisP-typ"/>
</dbReference>
<sequence length="246" mass="27969">MDKLFEIQDLCKSFGDKNILKGVSLDIFPQEVVCIIGPSGAGKSTFLRCLNLLERPTNGTILFKNEDILKIKNIDSYRAKVGMVFQQFNLFLNKNVLQNCILAQRKVLKRKKDEAFNIAIESLKKVGMLDYKDYSIQQISGGQKQRVAISRVLCMHPEVILMDEPTSALDPVMVNEVLQVIQNLAKEGRSMIIVTHEMRFAKEVATKVVYMEDGKIIEVGSSDDIFLHPKNEKTKAFLRMNQEKIN</sequence>
<dbReference type="EMBL" id="DVKI01000041">
    <property type="protein sequence ID" value="HIT17000.1"/>
    <property type="molecule type" value="Genomic_DNA"/>
</dbReference>
<dbReference type="GO" id="GO:0016887">
    <property type="term" value="F:ATP hydrolysis activity"/>
    <property type="evidence" value="ECO:0007669"/>
    <property type="project" value="InterPro"/>
</dbReference>
<dbReference type="Proteomes" id="UP000886893">
    <property type="component" value="Unassembled WGS sequence"/>
</dbReference>
<evidence type="ECO:0000313" key="10">
    <source>
        <dbReference type="EMBL" id="HIT17000.1"/>
    </source>
</evidence>
<evidence type="ECO:0000256" key="7">
    <source>
        <dbReference type="ARBA" id="ARBA00022970"/>
    </source>
</evidence>
<dbReference type="InterPro" id="IPR003439">
    <property type="entry name" value="ABC_transporter-like_ATP-bd"/>
</dbReference>
<name>A0A9D1G7U7_9FIRM</name>
<organism evidence="10 11">
    <name type="scientific">Candidatus Caccosoma faecigallinarum</name>
    <dbReference type="NCBI Taxonomy" id="2840720"/>
    <lineage>
        <taxon>Bacteria</taxon>
        <taxon>Bacillati</taxon>
        <taxon>Bacillota</taxon>
        <taxon>Bacillota incertae sedis</taxon>
        <taxon>Candidatus Caccosoma</taxon>
    </lineage>
</organism>
<dbReference type="PANTHER" id="PTHR43166:SF9">
    <property type="entry name" value="GLUTAMATE_ASPARTATE IMPORT ATP-BINDING PROTEIN GLTL"/>
    <property type="match status" value="1"/>
</dbReference>
<evidence type="ECO:0000256" key="1">
    <source>
        <dbReference type="ARBA" id="ARBA00004202"/>
    </source>
</evidence>
<accession>A0A9D1G7U7</accession>
<feature type="domain" description="ABC transporter" evidence="9">
    <location>
        <begin position="5"/>
        <end position="238"/>
    </location>
</feature>
<dbReference type="InterPro" id="IPR050086">
    <property type="entry name" value="MetN_ABC_transporter-like"/>
</dbReference>
<keyword evidence="3" id="KW-0813">Transport</keyword>
<dbReference type="PROSITE" id="PS50893">
    <property type="entry name" value="ABC_TRANSPORTER_2"/>
    <property type="match status" value="1"/>
</dbReference>
<keyword evidence="4" id="KW-1003">Cell membrane</keyword>
<dbReference type="SMART" id="SM00382">
    <property type="entry name" value="AAA"/>
    <property type="match status" value="1"/>
</dbReference>
<gene>
    <name evidence="10" type="ORF">IAD04_01295</name>
</gene>
<comment type="similarity">
    <text evidence="2">Belongs to the ABC transporter superfamily.</text>
</comment>
<dbReference type="Gene3D" id="3.40.50.300">
    <property type="entry name" value="P-loop containing nucleotide triphosphate hydrolases"/>
    <property type="match status" value="1"/>
</dbReference>
<dbReference type="GO" id="GO:0005524">
    <property type="term" value="F:ATP binding"/>
    <property type="evidence" value="ECO:0007669"/>
    <property type="project" value="UniProtKB-KW"/>
</dbReference>
<evidence type="ECO:0000256" key="2">
    <source>
        <dbReference type="ARBA" id="ARBA00005417"/>
    </source>
</evidence>
<proteinExistence type="inferred from homology"/>
<keyword evidence="8" id="KW-0472">Membrane</keyword>
<comment type="subcellular location">
    <subcellularLocation>
        <location evidence="1">Cell membrane</location>
        <topology evidence="1">Peripheral membrane protein</topology>
    </subcellularLocation>
</comment>
<dbReference type="PANTHER" id="PTHR43166">
    <property type="entry name" value="AMINO ACID IMPORT ATP-BINDING PROTEIN"/>
    <property type="match status" value="1"/>
</dbReference>
<dbReference type="GO" id="GO:0015424">
    <property type="term" value="F:ABC-type amino acid transporter activity"/>
    <property type="evidence" value="ECO:0007669"/>
    <property type="project" value="InterPro"/>
</dbReference>
<keyword evidence="6 10" id="KW-0067">ATP-binding</keyword>
<evidence type="ECO:0000256" key="5">
    <source>
        <dbReference type="ARBA" id="ARBA00022741"/>
    </source>
</evidence>
<dbReference type="InterPro" id="IPR003593">
    <property type="entry name" value="AAA+_ATPase"/>
</dbReference>
<evidence type="ECO:0000313" key="11">
    <source>
        <dbReference type="Proteomes" id="UP000886893"/>
    </source>
</evidence>
<dbReference type="PROSITE" id="PS00211">
    <property type="entry name" value="ABC_TRANSPORTER_1"/>
    <property type="match status" value="1"/>
</dbReference>
<protein>
    <submittedName>
        <fullName evidence="10">Amino acid ABC transporter ATP-binding protein</fullName>
    </submittedName>
</protein>
<keyword evidence="7" id="KW-0029">Amino-acid transport</keyword>
<evidence type="ECO:0000256" key="6">
    <source>
        <dbReference type="ARBA" id="ARBA00022840"/>
    </source>
</evidence>
<evidence type="ECO:0000256" key="3">
    <source>
        <dbReference type="ARBA" id="ARBA00022448"/>
    </source>
</evidence>
<dbReference type="PIRSF" id="PIRSF039085">
    <property type="entry name" value="ABC_ATPase_HisP"/>
    <property type="match status" value="1"/>
</dbReference>
<reference evidence="10" key="1">
    <citation type="submission" date="2020-10" db="EMBL/GenBank/DDBJ databases">
        <authorList>
            <person name="Gilroy R."/>
        </authorList>
    </citation>
    <scope>NUCLEOTIDE SEQUENCE</scope>
    <source>
        <strain evidence="10">14508</strain>
    </source>
</reference>
<evidence type="ECO:0000256" key="4">
    <source>
        <dbReference type="ARBA" id="ARBA00022475"/>
    </source>
</evidence>
<comment type="caution">
    <text evidence="10">The sequence shown here is derived from an EMBL/GenBank/DDBJ whole genome shotgun (WGS) entry which is preliminary data.</text>
</comment>
<dbReference type="Pfam" id="PF00005">
    <property type="entry name" value="ABC_tran"/>
    <property type="match status" value="1"/>
</dbReference>
<dbReference type="AlphaFoldDB" id="A0A9D1G7U7"/>
<evidence type="ECO:0000256" key="8">
    <source>
        <dbReference type="ARBA" id="ARBA00023136"/>
    </source>
</evidence>
<reference evidence="10" key="2">
    <citation type="journal article" date="2021" name="PeerJ">
        <title>Extensive microbial diversity within the chicken gut microbiome revealed by metagenomics and culture.</title>
        <authorList>
            <person name="Gilroy R."/>
            <person name="Ravi A."/>
            <person name="Getino M."/>
            <person name="Pursley I."/>
            <person name="Horton D.L."/>
            <person name="Alikhan N.F."/>
            <person name="Baker D."/>
            <person name="Gharbi K."/>
            <person name="Hall N."/>
            <person name="Watson M."/>
            <person name="Adriaenssens E.M."/>
            <person name="Foster-Nyarko E."/>
            <person name="Jarju S."/>
            <person name="Secka A."/>
            <person name="Antonio M."/>
            <person name="Oren A."/>
            <person name="Chaudhuri R.R."/>
            <person name="La Ragione R."/>
            <person name="Hildebrand F."/>
            <person name="Pallen M.J."/>
        </authorList>
    </citation>
    <scope>NUCLEOTIDE SEQUENCE</scope>
    <source>
        <strain evidence="10">14508</strain>
    </source>
</reference>
<dbReference type="InterPro" id="IPR027417">
    <property type="entry name" value="P-loop_NTPase"/>
</dbReference>